<dbReference type="AlphaFoldDB" id="A0A2H9T5K0"/>
<comment type="subunit">
    <text evidence="2">Homodimer.</text>
</comment>
<comment type="caution">
    <text evidence="9">The sequence shown here is derived from an EMBL/GenBank/DDBJ whole genome shotgun (WGS) entry which is preliminary data.</text>
</comment>
<dbReference type="HAMAP" id="MF_01818">
    <property type="entry name" value="RNase_Z_BN"/>
    <property type="match status" value="1"/>
</dbReference>
<dbReference type="GO" id="GO:0046872">
    <property type="term" value="F:metal ion binding"/>
    <property type="evidence" value="ECO:0007669"/>
    <property type="project" value="UniProtKB-KW"/>
</dbReference>
<dbReference type="PANTHER" id="PTHR46018">
    <property type="entry name" value="ZINC PHOSPHODIESTERASE ELAC PROTEIN 1"/>
    <property type="match status" value="1"/>
</dbReference>
<evidence type="ECO:0000256" key="3">
    <source>
        <dbReference type="ARBA" id="ARBA00022694"/>
    </source>
</evidence>
<evidence type="ECO:0000256" key="2">
    <source>
        <dbReference type="ARBA" id="ARBA00011738"/>
    </source>
</evidence>
<proteinExistence type="inferred from homology"/>
<keyword evidence="3" id="KW-0819">tRNA processing</keyword>
<dbReference type="Gene3D" id="3.60.15.10">
    <property type="entry name" value="Ribonuclease Z/Hydroxyacylglutathione hydrolase-like"/>
    <property type="match status" value="1"/>
</dbReference>
<keyword evidence="7 9" id="KW-0378">Hydrolase</keyword>
<dbReference type="InterPro" id="IPR036866">
    <property type="entry name" value="RibonucZ/Hydroxyglut_hydro"/>
</dbReference>
<evidence type="ECO:0000256" key="7">
    <source>
        <dbReference type="ARBA" id="ARBA00022801"/>
    </source>
</evidence>
<keyword evidence="8" id="KW-0862">Zinc</keyword>
<dbReference type="CDD" id="cd07717">
    <property type="entry name" value="RNaseZ_ZiPD-like_MBL-fold"/>
    <property type="match status" value="1"/>
</dbReference>
<dbReference type="GO" id="GO:0042781">
    <property type="term" value="F:3'-tRNA processing endoribonuclease activity"/>
    <property type="evidence" value="ECO:0007669"/>
    <property type="project" value="UniProtKB-EC"/>
</dbReference>
<evidence type="ECO:0000256" key="4">
    <source>
        <dbReference type="ARBA" id="ARBA00022722"/>
    </source>
</evidence>
<evidence type="ECO:0000256" key="5">
    <source>
        <dbReference type="ARBA" id="ARBA00022723"/>
    </source>
</evidence>
<keyword evidence="4" id="KW-0540">Nuclease</keyword>
<dbReference type="SUPFAM" id="SSF56281">
    <property type="entry name" value="Metallo-hydrolase/oxidoreductase"/>
    <property type="match status" value="1"/>
</dbReference>
<comment type="cofactor">
    <cofactor evidence="1">
        <name>Zn(2+)</name>
        <dbReference type="ChEBI" id="CHEBI:29105"/>
    </cofactor>
</comment>
<dbReference type="Pfam" id="PF23023">
    <property type="entry name" value="Anti-Pycsar_Apyc1"/>
    <property type="match status" value="1"/>
</dbReference>
<protein>
    <submittedName>
        <fullName evidence="9">Ribonuclease Z</fullName>
        <ecNumber evidence="9">3.1.26.11</ecNumber>
    </submittedName>
</protein>
<keyword evidence="5" id="KW-0479">Metal-binding</keyword>
<sequence length="308" mass="35472">MSLKIRILGCHSAMPRVNANATSQVVEIGNHHFLVDCAEGTQLELQRNNIKFSQIDCVFISHLHGDHLFGLMGLLCSMHLLGRTKPFHIYAPEGVKNIVSVHEQVTQQYFSRFPIEHHVLSSDQSELIFSDDKVDVYTIPLKHRLYVNGFLFREKPGKRRLNMPLIQKMDINPEYYRHIIAGRNYTDETGNTINNSELTLDPPKPLSYAFCTDTRYQPEIIPLIKNTDLLYHESNFLKADEERAYKTNHTTTHQAATIAREAHAGTLILGHYSARYKDLEAFRQEAQEIFPNVELAQDGKVFEIKRKR</sequence>
<evidence type="ECO:0000313" key="9">
    <source>
        <dbReference type="EMBL" id="PJE78500.1"/>
    </source>
</evidence>
<keyword evidence="6" id="KW-0255">Endonuclease</keyword>
<evidence type="ECO:0000256" key="1">
    <source>
        <dbReference type="ARBA" id="ARBA00001947"/>
    </source>
</evidence>
<dbReference type="InterPro" id="IPR013471">
    <property type="entry name" value="RNase_Z/BN"/>
</dbReference>
<accession>A0A2H9T5K0</accession>
<dbReference type="NCBIfam" id="NF000801">
    <property type="entry name" value="PRK00055.1-3"/>
    <property type="match status" value="1"/>
</dbReference>
<dbReference type="EC" id="3.1.26.11" evidence="9"/>
<dbReference type="EMBL" id="NSIT01000168">
    <property type="protein sequence ID" value="PJE78500.1"/>
    <property type="molecule type" value="Genomic_DNA"/>
</dbReference>
<evidence type="ECO:0000256" key="8">
    <source>
        <dbReference type="ARBA" id="ARBA00022833"/>
    </source>
</evidence>
<evidence type="ECO:0000256" key="6">
    <source>
        <dbReference type="ARBA" id="ARBA00022759"/>
    </source>
</evidence>
<dbReference type="PANTHER" id="PTHR46018:SF2">
    <property type="entry name" value="ZINC PHOSPHODIESTERASE ELAC PROTEIN 1"/>
    <property type="match status" value="1"/>
</dbReference>
<name>A0A2H9T5K0_9ZZZZ</name>
<gene>
    <name evidence="9" type="primary">rnz</name>
    <name evidence="9" type="ORF">CI610_02553</name>
</gene>
<reference evidence="9" key="1">
    <citation type="journal article" date="2017" name="Appl. Environ. Microbiol.">
        <title>Molecular characterization of an Endozoicomonas-like organism causing infection in king scallop Pecten maximus L.</title>
        <authorList>
            <person name="Cano I."/>
            <person name="van Aerle R."/>
            <person name="Ross S."/>
            <person name="Verner-Jeffreys D.W."/>
            <person name="Paley R.K."/>
            <person name="Rimmer G."/>
            <person name="Ryder D."/>
            <person name="Hooper P."/>
            <person name="Stone D."/>
            <person name="Feist S.W."/>
        </authorList>
    </citation>
    <scope>NUCLEOTIDE SEQUENCE</scope>
</reference>
<organism evidence="9">
    <name type="scientific">invertebrate metagenome</name>
    <dbReference type="NCBI Taxonomy" id="1711999"/>
    <lineage>
        <taxon>unclassified sequences</taxon>
        <taxon>metagenomes</taxon>
        <taxon>organismal metagenomes</taxon>
    </lineage>
</organism>